<evidence type="ECO:0000259" key="13">
    <source>
        <dbReference type="Pfam" id="PF03028"/>
    </source>
</evidence>
<feature type="domain" description="Dynein heavy chain AAA module D4" evidence="15">
    <location>
        <begin position="177"/>
        <end position="439"/>
    </location>
</feature>
<evidence type="ECO:0008006" key="22">
    <source>
        <dbReference type="Google" id="ProtNLM"/>
    </source>
</evidence>
<dbReference type="Gene3D" id="1.20.1270.280">
    <property type="match status" value="1"/>
</dbReference>
<dbReference type="Gene3D" id="1.20.920.20">
    <property type="match status" value="1"/>
</dbReference>
<dbReference type="GO" id="GO:0051959">
    <property type="term" value="F:dynein light intermediate chain binding"/>
    <property type="evidence" value="ECO:0007669"/>
    <property type="project" value="InterPro"/>
</dbReference>
<dbReference type="GO" id="GO:0045505">
    <property type="term" value="F:dynein intermediate chain binding"/>
    <property type="evidence" value="ECO:0007669"/>
    <property type="project" value="InterPro"/>
</dbReference>
<keyword evidence="6" id="KW-0243">Dynein</keyword>
<dbReference type="InterPro" id="IPR054354">
    <property type="entry name" value="DYNC2H1-like_lid"/>
</dbReference>
<feature type="domain" description="Dynein heavy chain AAA lid" evidence="17">
    <location>
        <begin position="1428"/>
        <end position="1566"/>
    </location>
</feature>
<dbReference type="Pfam" id="PF03028">
    <property type="entry name" value="Dynein_heavy"/>
    <property type="match status" value="1"/>
</dbReference>
<dbReference type="GO" id="GO:0007018">
    <property type="term" value="P:microtubule-based movement"/>
    <property type="evidence" value="ECO:0007669"/>
    <property type="project" value="InterPro"/>
</dbReference>
<protein>
    <recommendedName>
        <fullName evidence="22">AAA+ ATPase domain-containing protein</fullName>
    </recommendedName>
</protein>
<dbReference type="FunFam" id="1.10.8.720:FF:000001">
    <property type="entry name" value="dynein heavy chain 7, axonemal"/>
    <property type="match status" value="1"/>
</dbReference>
<dbReference type="Proteomes" id="UP000187209">
    <property type="component" value="Unassembled WGS sequence"/>
</dbReference>
<evidence type="ECO:0000256" key="1">
    <source>
        <dbReference type="ARBA" id="ARBA00004430"/>
    </source>
</evidence>
<evidence type="ECO:0000256" key="9">
    <source>
        <dbReference type="ARBA" id="ARBA00023175"/>
    </source>
</evidence>
<evidence type="ECO:0000256" key="5">
    <source>
        <dbReference type="ARBA" id="ARBA00022840"/>
    </source>
</evidence>
<dbReference type="GO" id="GO:0005524">
    <property type="term" value="F:ATP binding"/>
    <property type="evidence" value="ECO:0007669"/>
    <property type="project" value="UniProtKB-KW"/>
</dbReference>
<evidence type="ECO:0000256" key="4">
    <source>
        <dbReference type="ARBA" id="ARBA00022741"/>
    </source>
</evidence>
<feature type="domain" description="Dynein 2 heavy chain 1 cytoplasmic ATPase lid" evidence="19">
    <location>
        <begin position="20"/>
        <end position="102"/>
    </location>
</feature>
<dbReference type="PANTHER" id="PTHR22878">
    <property type="entry name" value="DYNEIN HEAVY CHAIN 6, AXONEMAL-LIKE-RELATED"/>
    <property type="match status" value="1"/>
</dbReference>
<feature type="domain" description="Dynein heavy chain ATP-binding dynein motor region" evidence="16">
    <location>
        <begin position="812"/>
        <end position="1033"/>
    </location>
</feature>
<dbReference type="PANTHER" id="PTHR22878:SF68">
    <property type="entry name" value="DYNEIN HEAVY CHAIN 6, AXONEMAL-LIKE"/>
    <property type="match status" value="1"/>
</dbReference>
<dbReference type="Pfam" id="PF12781">
    <property type="entry name" value="AAA_9"/>
    <property type="match status" value="1"/>
</dbReference>
<dbReference type="GO" id="GO:0005930">
    <property type="term" value="C:axoneme"/>
    <property type="evidence" value="ECO:0007669"/>
    <property type="project" value="UniProtKB-SubCell"/>
</dbReference>
<keyword evidence="4" id="KW-0547">Nucleotide-binding</keyword>
<reference evidence="20 21" key="1">
    <citation type="submission" date="2016-11" db="EMBL/GenBank/DDBJ databases">
        <title>The macronuclear genome of Stentor coeruleus: a giant cell with tiny introns.</title>
        <authorList>
            <person name="Slabodnick M."/>
            <person name="Ruby J.G."/>
            <person name="Reiff S.B."/>
            <person name="Swart E.C."/>
            <person name="Gosai S."/>
            <person name="Prabakaran S."/>
            <person name="Witkowska E."/>
            <person name="Larue G.E."/>
            <person name="Fisher S."/>
            <person name="Freeman R.M."/>
            <person name="Gunawardena J."/>
            <person name="Chu W."/>
            <person name="Stover N.A."/>
            <person name="Gregory B.D."/>
            <person name="Nowacki M."/>
            <person name="Derisi J."/>
            <person name="Roy S.W."/>
            <person name="Marshall W.F."/>
            <person name="Sood P."/>
        </authorList>
    </citation>
    <scope>NUCLEOTIDE SEQUENCE [LARGE SCALE GENOMIC DNA]</scope>
    <source>
        <strain evidence="20">WM001</strain>
    </source>
</reference>
<dbReference type="Gene3D" id="6.10.140.1060">
    <property type="match status" value="1"/>
</dbReference>
<dbReference type="EMBL" id="MPUH01000005">
    <property type="protein sequence ID" value="OMJ95933.1"/>
    <property type="molecule type" value="Genomic_DNA"/>
</dbReference>
<accession>A0A1R2D3W1</accession>
<evidence type="ECO:0000256" key="12">
    <source>
        <dbReference type="SAM" id="Coils"/>
    </source>
</evidence>
<dbReference type="Gene3D" id="1.20.920.30">
    <property type="match status" value="1"/>
</dbReference>
<name>A0A1R2D3W1_9CILI</name>
<feature type="coiled-coil region" evidence="12">
    <location>
        <begin position="504"/>
        <end position="538"/>
    </location>
</feature>
<dbReference type="FunFam" id="1.20.920.30:FF:000009">
    <property type="entry name" value="Dynein heavy chain 9"/>
    <property type="match status" value="1"/>
</dbReference>
<keyword evidence="11" id="KW-0966">Cell projection</keyword>
<dbReference type="FunFam" id="3.10.490.20:FF:000005">
    <property type="entry name" value="Dynein axonemal heavy chain 6"/>
    <property type="match status" value="1"/>
</dbReference>
<dbReference type="GO" id="GO:0008569">
    <property type="term" value="F:minus-end-directed microtubule motor activity"/>
    <property type="evidence" value="ECO:0007669"/>
    <property type="project" value="InterPro"/>
</dbReference>
<keyword evidence="3" id="KW-0493">Microtubule</keyword>
<sequence length="1887" mass="218320">MALIFRTILDGFYSRGFKQEIQNMASSIVSATISVYQVLKAELLPTPSKSHYLFNLRDLSKVFQGMLMTKPANMPNPDLLIRLWMHETLRVFYDRLTNNTDKNWLIDAMLKFILQYYKVSITKDEAFGGPPLLFVDFLKGDQDMEDREYIEAKDHVLLSKRIHEFLEDYNLQNSKPMELVFFSDAIQHLSRINRILRQQRGNCMLIGVGGCGKQSLTRLASFMCHCDFFQIQVTKDYRHSTFREDLKKLYLASGGTNPRASLFLMTDTQIINESFLEDINNILNSGEVPNLFTKEEMDIIEGDLRPIAEREKVTDNFFNYFIQRVRNNLHIVLCMSPIGDLLRIRMRMFPSLVNCCTIDWVDPWPSDALLSVSNNKLLELPLNTMSKNEAQKTRDLLSMMCVFIHESVIEVSEEFSQVLNRKVYITPKSYLDMISCYFKILQEKQDELNASKNRYKMGVEQLVKTNKEVYEMQQILIDLAPELEKKKIESEELAKTVEIDSVKANKVKEIVEEEEREVNTKTQEIKILQEDAENDLREAMPILEGAIKAVQNIDRTKINEIRAFPSPPELVVYTLETIAILMEAPTNWESIKKMLQNNFLESLMNFPRDNIKPVTLRKLRNKISANPNFTPEKVEVQSVASKSLCTWVYAIENYAKISKEVEPKRKKLEEMNRVLSEAMTKLKQTQDRLSIELEKVNALESQLRAVIEESNRLDNEIQTTNVRLSRASVLTEGLKDEHKRWEIALEKLSEQITHILGNTFIASASVSYYGPFTGIYRTKLVSMWISKCTELGIPVSQSYDLQEVLGDPIQIREWNIFSLPSDSISINNAIIITRSERWPLLIDPQEQANKWIKKMEEDKMLKAVKQTDKDFGRNLEFCLREGYPMIIEDAGENLHPLLDPVLSKNLVEQSPGRYTLRIGETDIDYDNKFKLYITTKLANPHYLPEVSIKVSLINFTVTMQGLEEQLLGDVVRKEEPKIEAEQNRLVKEISDGQREIKSIEQSILISLSSNEGNILDDAKLIAKLDYSKKQSDIINKRMINSEKTKQENEIAREKYKSVARRGSIMYFVIADLSGIDPMYQFSLNYFSKLFSMILSNAPKTNTLKERIELLEKSVTETVYTNVCRGLFNCHKLIFSFLISAQILKDQNQINDFEWRYLLRGPTLATFKKVINPSVKFSDKAWNSVVFLQNTCKIFMEPPFAEEIIKNVKAWEEFTTSKEPHIEKLPEPYTNIQYFYKLMIIKAFREEKLIYAITQFIREVLGEKFVKIPPVSMEELYSETTKRTPIIFILSPGADPLNMVQRLAVEKKCFDRIDAISLGKGQEEKAKKAIERGYREGKWVILQNCHLAKSWMPDLDKFVENFEDPKNNMHEDFRLFLTSMPCNYFPIPVLQNGVKLTIEPAKGIQSNLQRSLNMLTEEKMEKTLHPENWQKILFSLCMFHAVVQERRKFGPLGWNLRYEFNESDLDTSMRTIELFLTEQDTAPWDAIRFVIGEINYGGRVTDDLDRRSLNSILSCFMTNDVLGTNYHYLETSVYYIPENLSLSNLKNYASLLPLTDGPDIFGMHENANIAFEKSESFFILSTALSIQPKEKGISALGKTPDQLVDELASKFLEDLPTVLMKSEEKVPIFTEDHEGLMDAMATFLSQEMERFNRLLTRIKTSLEDIKKAIKGLALMTDDLDKMYTSINENRVPAIWSKVAYPSLKPLTSWLFDLRERIRFLREWLAVGKPKAYWMSAFFFPQGFLTAVLQAFSREHVIPVDTLNFFYEFQTMSNYLEVEERPEEGVLIYGLYMEGCRWDFDVMQLEDSRPGEMYSIAPLILFVPSEKGTNDLEPDDYYSMPVYKTSERAGTLSTTGHSTNYIISIEAPTAKKPYTWVLRGGAFLCQLND</sequence>
<feature type="domain" description="Dynein heavy chain C-terminal" evidence="18">
    <location>
        <begin position="1574"/>
        <end position="1883"/>
    </location>
</feature>
<evidence type="ECO:0000256" key="2">
    <source>
        <dbReference type="ARBA" id="ARBA00022490"/>
    </source>
</evidence>
<dbReference type="InterPro" id="IPR041658">
    <property type="entry name" value="AAA_lid_11"/>
</dbReference>
<comment type="subcellular location">
    <subcellularLocation>
        <location evidence="1">Cytoplasm</location>
        <location evidence="1">Cytoskeleton</location>
        <location evidence="1">Cilium axoneme</location>
    </subcellularLocation>
</comment>
<dbReference type="Gene3D" id="1.10.8.1220">
    <property type="match status" value="1"/>
</dbReference>
<proteinExistence type="predicted"/>
<dbReference type="FunFam" id="1.10.8.1220:FF:000001">
    <property type="entry name" value="Dynein axonemal heavy chain 5"/>
    <property type="match status" value="1"/>
</dbReference>
<dbReference type="Pfam" id="PF18199">
    <property type="entry name" value="Dynein_C"/>
    <property type="match status" value="1"/>
</dbReference>
<evidence type="ECO:0000256" key="3">
    <source>
        <dbReference type="ARBA" id="ARBA00022701"/>
    </source>
</evidence>
<evidence type="ECO:0000259" key="17">
    <source>
        <dbReference type="Pfam" id="PF18198"/>
    </source>
</evidence>
<evidence type="ECO:0000259" key="16">
    <source>
        <dbReference type="Pfam" id="PF12781"/>
    </source>
</evidence>
<evidence type="ECO:0000259" key="15">
    <source>
        <dbReference type="Pfam" id="PF12780"/>
    </source>
</evidence>
<dbReference type="Pfam" id="PF12780">
    <property type="entry name" value="AAA_8"/>
    <property type="match status" value="1"/>
</dbReference>
<dbReference type="Gene3D" id="3.40.50.300">
    <property type="entry name" value="P-loop containing nucleotide triphosphate hydrolases"/>
    <property type="match status" value="3"/>
</dbReference>
<gene>
    <name evidence="20" type="ORF">SteCoe_485</name>
</gene>
<dbReference type="SUPFAM" id="SSF52540">
    <property type="entry name" value="P-loop containing nucleoside triphosphate hydrolases"/>
    <property type="match status" value="1"/>
</dbReference>
<dbReference type="InterPro" id="IPR026983">
    <property type="entry name" value="DHC"/>
</dbReference>
<evidence type="ECO:0000259" key="14">
    <source>
        <dbReference type="Pfam" id="PF12777"/>
    </source>
</evidence>
<comment type="caution">
    <text evidence="20">The sequence shown here is derived from an EMBL/GenBank/DDBJ whole genome shotgun (WGS) entry which is preliminary data.</text>
</comment>
<dbReference type="InterPro" id="IPR035706">
    <property type="entry name" value="AAA_9"/>
</dbReference>
<dbReference type="FunFam" id="3.40.50.300:FF:001145">
    <property type="entry name" value="Putative dynein heavy chain"/>
    <property type="match status" value="1"/>
</dbReference>
<evidence type="ECO:0000313" key="21">
    <source>
        <dbReference type="Proteomes" id="UP000187209"/>
    </source>
</evidence>
<dbReference type="Gene3D" id="1.10.8.720">
    <property type="entry name" value="Region D6 of dynein motor"/>
    <property type="match status" value="1"/>
</dbReference>
<dbReference type="GO" id="GO:0030286">
    <property type="term" value="C:dynein complex"/>
    <property type="evidence" value="ECO:0007669"/>
    <property type="project" value="UniProtKB-KW"/>
</dbReference>
<dbReference type="InterPro" id="IPR041228">
    <property type="entry name" value="Dynein_C"/>
</dbReference>
<dbReference type="FunFam" id="1.20.920.20:FF:000001">
    <property type="entry name" value="dynein heavy chain 2, axonemal"/>
    <property type="match status" value="1"/>
</dbReference>
<dbReference type="Gene3D" id="3.10.490.20">
    <property type="match status" value="1"/>
</dbReference>
<dbReference type="GO" id="GO:0005874">
    <property type="term" value="C:microtubule"/>
    <property type="evidence" value="ECO:0007669"/>
    <property type="project" value="UniProtKB-KW"/>
</dbReference>
<evidence type="ECO:0000259" key="19">
    <source>
        <dbReference type="Pfam" id="PF22597"/>
    </source>
</evidence>
<dbReference type="InterPro" id="IPR024743">
    <property type="entry name" value="Dynein_HC_stalk"/>
</dbReference>
<keyword evidence="2" id="KW-0963">Cytoplasm</keyword>
<keyword evidence="10" id="KW-0206">Cytoskeleton</keyword>
<evidence type="ECO:0000256" key="10">
    <source>
        <dbReference type="ARBA" id="ARBA00023212"/>
    </source>
</evidence>
<dbReference type="Pfam" id="PF22597">
    <property type="entry name" value="DYN_lid"/>
    <property type="match status" value="1"/>
</dbReference>
<dbReference type="InterPro" id="IPR027417">
    <property type="entry name" value="P-loop_NTPase"/>
</dbReference>
<keyword evidence="8" id="KW-0969">Cilium</keyword>
<evidence type="ECO:0000313" key="20">
    <source>
        <dbReference type="EMBL" id="OMJ95933.1"/>
    </source>
</evidence>
<dbReference type="FunFam" id="3.40.50.300:FF:002141">
    <property type="entry name" value="Dynein heavy chain"/>
    <property type="match status" value="1"/>
</dbReference>
<evidence type="ECO:0000256" key="7">
    <source>
        <dbReference type="ARBA" id="ARBA00023054"/>
    </source>
</evidence>
<keyword evidence="7 12" id="KW-0175">Coiled coil</keyword>
<dbReference type="InterPro" id="IPR042219">
    <property type="entry name" value="AAA_lid_11_sf"/>
</dbReference>
<dbReference type="Pfam" id="PF12777">
    <property type="entry name" value="MT"/>
    <property type="match status" value="1"/>
</dbReference>
<keyword evidence="21" id="KW-1185">Reference proteome</keyword>
<evidence type="ECO:0000259" key="18">
    <source>
        <dbReference type="Pfam" id="PF18199"/>
    </source>
</evidence>
<keyword evidence="5" id="KW-0067">ATP-binding</keyword>
<feature type="coiled-coil region" evidence="12">
    <location>
        <begin position="665"/>
        <end position="751"/>
    </location>
</feature>
<dbReference type="OrthoDB" id="447173at2759"/>
<feature type="domain" description="Dynein heavy chain region D6 P-loop" evidence="13">
    <location>
        <begin position="1281"/>
        <end position="1396"/>
    </location>
</feature>
<organism evidence="20 21">
    <name type="scientific">Stentor coeruleus</name>
    <dbReference type="NCBI Taxonomy" id="5963"/>
    <lineage>
        <taxon>Eukaryota</taxon>
        <taxon>Sar</taxon>
        <taxon>Alveolata</taxon>
        <taxon>Ciliophora</taxon>
        <taxon>Postciliodesmatophora</taxon>
        <taxon>Heterotrichea</taxon>
        <taxon>Heterotrichida</taxon>
        <taxon>Stentoridae</taxon>
        <taxon>Stentor</taxon>
    </lineage>
</organism>
<evidence type="ECO:0000256" key="11">
    <source>
        <dbReference type="ARBA" id="ARBA00023273"/>
    </source>
</evidence>
<dbReference type="Pfam" id="PF18198">
    <property type="entry name" value="AAA_lid_11"/>
    <property type="match status" value="1"/>
</dbReference>
<dbReference type="InterPro" id="IPR004273">
    <property type="entry name" value="Dynein_heavy_D6_P-loop"/>
</dbReference>
<evidence type="ECO:0000256" key="8">
    <source>
        <dbReference type="ARBA" id="ARBA00023069"/>
    </source>
</evidence>
<evidence type="ECO:0000256" key="6">
    <source>
        <dbReference type="ARBA" id="ARBA00023017"/>
    </source>
</evidence>
<dbReference type="FunFam" id="3.40.50.300:FF:000362">
    <property type="entry name" value="Dynein, axonemal, heavy chain 6"/>
    <property type="match status" value="1"/>
</dbReference>
<feature type="domain" description="Dynein heavy chain coiled coil stalk" evidence="14">
    <location>
        <begin position="454"/>
        <end position="784"/>
    </location>
</feature>
<keyword evidence="9" id="KW-0505">Motor protein</keyword>
<dbReference type="InterPro" id="IPR043160">
    <property type="entry name" value="Dynein_C_barrel"/>
</dbReference>
<dbReference type="InterPro" id="IPR024317">
    <property type="entry name" value="Dynein_heavy_chain_D4_dom"/>
</dbReference>